<dbReference type="OrthoDB" id="2355691at2"/>
<dbReference type="RefSeq" id="WP_122973106.1">
    <property type="nucleotide sequence ID" value="NZ_RHLQ01000046.1"/>
</dbReference>
<evidence type="ECO:0000313" key="1">
    <source>
        <dbReference type="EMBL" id="RNC97508.1"/>
    </source>
</evidence>
<protein>
    <submittedName>
        <fullName evidence="1">Uncharacterized protein</fullName>
    </submittedName>
</protein>
<dbReference type="EMBL" id="RHLQ01000046">
    <property type="protein sequence ID" value="RNC97508.1"/>
    <property type="molecule type" value="Genomic_DNA"/>
</dbReference>
<dbReference type="Proteomes" id="UP000279909">
    <property type="component" value="Unassembled WGS sequence"/>
</dbReference>
<gene>
    <name evidence="1" type="ORF">EC501_14805</name>
</gene>
<proteinExistence type="predicted"/>
<reference evidence="1 2" key="1">
    <citation type="journal article" date="2014" name="Int. J. Syst. Evol. Microbiol.">
        <title>Lysinibacillus halotolerans sp. nov., isolated from saline-alkaline soil.</title>
        <authorList>
            <person name="Kong D."/>
            <person name="Wang Y."/>
            <person name="Zhao B."/>
            <person name="Li Y."/>
            <person name="Song J."/>
            <person name="Zhai Y."/>
            <person name="Zhang C."/>
            <person name="Wang H."/>
            <person name="Chen X."/>
            <person name="Zhao B."/>
            <person name="Ruan Z."/>
        </authorList>
    </citation>
    <scope>NUCLEOTIDE SEQUENCE [LARGE SCALE GENOMIC DNA]</scope>
    <source>
        <strain evidence="1 2">MCCC 1A12703</strain>
    </source>
</reference>
<sequence>MTEITFLASSKPFKIPEEIEEYNHRTVFEREEDVFFFSVQEIDNEWKKSIEGLFSLPYIYEANGVGNQLFLTYLAKYMEIGDVIEIYYVPSQNDFEQYRRDMEEHPEPIEVNVERYTYKNVYGFFQLNPKKWIEELSHLNYITHQGVTTFVKY</sequence>
<accession>A0A3M8H521</accession>
<keyword evidence="2" id="KW-1185">Reference proteome</keyword>
<dbReference type="AlphaFoldDB" id="A0A3M8H521"/>
<organism evidence="1 2">
    <name type="scientific">Lysinibacillus halotolerans</name>
    <dbReference type="NCBI Taxonomy" id="1368476"/>
    <lineage>
        <taxon>Bacteria</taxon>
        <taxon>Bacillati</taxon>
        <taxon>Bacillota</taxon>
        <taxon>Bacilli</taxon>
        <taxon>Bacillales</taxon>
        <taxon>Bacillaceae</taxon>
        <taxon>Lysinibacillus</taxon>
    </lineage>
</organism>
<comment type="caution">
    <text evidence="1">The sequence shown here is derived from an EMBL/GenBank/DDBJ whole genome shotgun (WGS) entry which is preliminary data.</text>
</comment>
<evidence type="ECO:0000313" key="2">
    <source>
        <dbReference type="Proteomes" id="UP000279909"/>
    </source>
</evidence>
<name>A0A3M8H521_9BACI</name>